<evidence type="ECO:0000313" key="2">
    <source>
        <dbReference type="EMBL" id="MBB5079118.1"/>
    </source>
</evidence>
<dbReference type="Pfam" id="PF01869">
    <property type="entry name" value="BcrAD_BadFG"/>
    <property type="match status" value="1"/>
</dbReference>
<organism evidence="2 3">
    <name type="scientific">Nonomuraea endophytica</name>
    <dbReference type="NCBI Taxonomy" id="714136"/>
    <lineage>
        <taxon>Bacteria</taxon>
        <taxon>Bacillati</taxon>
        <taxon>Actinomycetota</taxon>
        <taxon>Actinomycetes</taxon>
        <taxon>Streptosporangiales</taxon>
        <taxon>Streptosporangiaceae</taxon>
        <taxon>Nonomuraea</taxon>
    </lineage>
</organism>
<dbReference type="InterPro" id="IPR043129">
    <property type="entry name" value="ATPase_NBD"/>
</dbReference>
<proteinExistence type="predicted"/>
<dbReference type="SUPFAM" id="SSF53067">
    <property type="entry name" value="Actin-like ATPase domain"/>
    <property type="match status" value="2"/>
</dbReference>
<reference evidence="2 3" key="1">
    <citation type="submission" date="2020-08" db="EMBL/GenBank/DDBJ databases">
        <title>Genomic Encyclopedia of Type Strains, Phase IV (KMG-IV): sequencing the most valuable type-strain genomes for metagenomic binning, comparative biology and taxonomic classification.</title>
        <authorList>
            <person name="Goeker M."/>
        </authorList>
    </citation>
    <scope>NUCLEOTIDE SEQUENCE [LARGE SCALE GENOMIC DNA]</scope>
    <source>
        <strain evidence="2 3">DSM 45385</strain>
    </source>
</reference>
<comment type="caution">
    <text evidence="2">The sequence shown here is derived from an EMBL/GenBank/DDBJ whole genome shotgun (WGS) entry which is preliminary data.</text>
</comment>
<feature type="domain" description="ATPase BadF/BadG/BcrA/BcrD type" evidence="1">
    <location>
        <begin position="5"/>
        <end position="248"/>
    </location>
</feature>
<dbReference type="AlphaFoldDB" id="A0A7W8EH32"/>
<gene>
    <name evidence="2" type="ORF">HNR40_004604</name>
</gene>
<dbReference type="Gene3D" id="3.30.420.40">
    <property type="match status" value="2"/>
</dbReference>
<dbReference type="Proteomes" id="UP000568380">
    <property type="component" value="Unassembled WGS sequence"/>
</dbReference>
<keyword evidence="3" id="KW-1185">Reference proteome</keyword>
<sequence>MSLVLGVDAGGTSSRAVVATLDGQVLGRGRAGCGNPAACPPVEAFLQVGRAVEEALAAAGRGGVRAAVIGLAGIEGLPEGLAAHFPVPPRVVGDVVVAFAAGTPAASGTALISGTGAIAAKIIDHEIAATADGHGWQLGDEGSGFWIGRQAARSAVRGTPGSLTAAVLKHLGVGEPEMVAVAVQAAPPLALAELAPLVSRAAEEGDPEAVKIVERAAGLLVRTFREVHAPGTPVVLAGSVLTSEGPVRRAVRDLLPDCAPVVAGRGEDAAAWLAARSLAPRTPHQDFLPDTWGVSRT</sequence>
<dbReference type="PANTHER" id="PTHR43190:SF3">
    <property type="entry name" value="N-ACETYL-D-GLUCOSAMINE KINASE"/>
    <property type="match status" value="1"/>
</dbReference>
<keyword evidence="2" id="KW-0418">Kinase</keyword>
<keyword evidence="2" id="KW-0808">Transferase</keyword>
<accession>A0A7W8EH32</accession>
<dbReference type="InterPro" id="IPR002731">
    <property type="entry name" value="ATPase_BadF"/>
</dbReference>
<evidence type="ECO:0000259" key="1">
    <source>
        <dbReference type="Pfam" id="PF01869"/>
    </source>
</evidence>
<dbReference type="InterPro" id="IPR052519">
    <property type="entry name" value="Euk-type_GlcNAc_Kinase"/>
</dbReference>
<evidence type="ECO:0000313" key="3">
    <source>
        <dbReference type="Proteomes" id="UP000568380"/>
    </source>
</evidence>
<dbReference type="GO" id="GO:0016301">
    <property type="term" value="F:kinase activity"/>
    <property type="evidence" value="ECO:0007669"/>
    <property type="project" value="UniProtKB-KW"/>
</dbReference>
<dbReference type="RefSeq" id="WP_184964510.1">
    <property type="nucleotide sequence ID" value="NZ_JACHIN010000006.1"/>
</dbReference>
<name>A0A7W8EH32_9ACTN</name>
<dbReference type="EMBL" id="JACHIN010000006">
    <property type="protein sequence ID" value="MBB5079118.1"/>
    <property type="molecule type" value="Genomic_DNA"/>
</dbReference>
<protein>
    <submittedName>
        <fullName evidence="2">N-acetylglucosamine kinase-like BadF-type ATPase</fullName>
    </submittedName>
</protein>
<dbReference type="CDD" id="cd24007">
    <property type="entry name" value="ASKHA_NBD_eukNAGK-like"/>
    <property type="match status" value="1"/>
</dbReference>
<dbReference type="PANTHER" id="PTHR43190">
    <property type="entry name" value="N-ACETYL-D-GLUCOSAMINE KINASE"/>
    <property type="match status" value="1"/>
</dbReference>